<organism evidence="2 3">
    <name type="scientific">Candidatus Magasanikbacteria bacterium RIFOXYC2_FULL_42_28</name>
    <dbReference type="NCBI Taxonomy" id="1798704"/>
    <lineage>
        <taxon>Bacteria</taxon>
        <taxon>Candidatus Magasanikiibacteriota</taxon>
    </lineage>
</organism>
<evidence type="ECO:0000313" key="2">
    <source>
        <dbReference type="EMBL" id="OGH88472.1"/>
    </source>
</evidence>
<proteinExistence type="predicted"/>
<dbReference type="Proteomes" id="UP000177907">
    <property type="component" value="Unassembled WGS sequence"/>
</dbReference>
<keyword evidence="1" id="KW-0812">Transmembrane</keyword>
<keyword evidence="1" id="KW-1133">Transmembrane helix</keyword>
<name>A0A1F6NX06_9BACT</name>
<evidence type="ECO:0000256" key="1">
    <source>
        <dbReference type="SAM" id="Phobius"/>
    </source>
</evidence>
<keyword evidence="1" id="KW-0472">Membrane</keyword>
<sequence>MVRRNLDDIQIVEPPLEELTKQHSHKRGCFLSCVFIIFLIVSSVIGIRFYLGAGPQTIKAVPPNFPADIPLYDKNNIEQITFIPGQYKDRGLEIATFIPKILLAPFISRLSTGTTTAGVTETDSYWNGLRQVISRPPGDYHDTVQIEWRSIDADYGFIISYYKKELLKKNFIIETESEGQNTKQFSFKRDNASGSIYTRGHIDSLSGTEYLILTVNLP</sequence>
<reference evidence="2 3" key="1">
    <citation type="journal article" date="2016" name="Nat. Commun.">
        <title>Thousands of microbial genomes shed light on interconnected biogeochemical processes in an aquifer system.</title>
        <authorList>
            <person name="Anantharaman K."/>
            <person name="Brown C.T."/>
            <person name="Hug L.A."/>
            <person name="Sharon I."/>
            <person name="Castelle C.J."/>
            <person name="Probst A.J."/>
            <person name="Thomas B.C."/>
            <person name="Singh A."/>
            <person name="Wilkins M.J."/>
            <person name="Karaoz U."/>
            <person name="Brodie E.L."/>
            <person name="Williams K.H."/>
            <person name="Hubbard S.S."/>
            <person name="Banfield J.F."/>
        </authorList>
    </citation>
    <scope>NUCLEOTIDE SEQUENCE [LARGE SCALE GENOMIC DNA]</scope>
</reference>
<comment type="caution">
    <text evidence="2">The sequence shown here is derived from an EMBL/GenBank/DDBJ whole genome shotgun (WGS) entry which is preliminary data.</text>
</comment>
<dbReference type="STRING" id="1798704.A3J93_04380"/>
<dbReference type="AlphaFoldDB" id="A0A1F6NX06"/>
<accession>A0A1F6NX06</accession>
<gene>
    <name evidence="2" type="ORF">A3J93_04380</name>
</gene>
<evidence type="ECO:0000313" key="3">
    <source>
        <dbReference type="Proteomes" id="UP000177907"/>
    </source>
</evidence>
<protein>
    <submittedName>
        <fullName evidence="2">Uncharacterized protein</fullName>
    </submittedName>
</protein>
<dbReference type="EMBL" id="MFQZ01000002">
    <property type="protein sequence ID" value="OGH88472.1"/>
    <property type="molecule type" value="Genomic_DNA"/>
</dbReference>
<feature type="transmembrane region" description="Helical" evidence="1">
    <location>
        <begin position="29"/>
        <end position="51"/>
    </location>
</feature>